<dbReference type="Gene3D" id="3.90.550.10">
    <property type="entry name" value="Spore Coat Polysaccharide Biosynthesis Protein SpsA, Chain A"/>
    <property type="match status" value="1"/>
</dbReference>
<feature type="transmembrane region" description="Helical" evidence="1">
    <location>
        <begin position="226"/>
        <end position="243"/>
    </location>
</feature>
<reference evidence="3" key="1">
    <citation type="journal article" date="2014" name="Front. Microbiol.">
        <title>High frequency of phylogenetically diverse reductive dehalogenase-homologous genes in deep subseafloor sedimentary metagenomes.</title>
        <authorList>
            <person name="Kawai M."/>
            <person name="Futagami T."/>
            <person name="Toyoda A."/>
            <person name="Takaki Y."/>
            <person name="Nishi S."/>
            <person name="Hori S."/>
            <person name="Arai W."/>
            <person name="Tsubouchi T."/>
            <person name="Morono Y."/>
            <person name="Uchiyama I."/>
            <person name="Ito T."/>
            <person name="Fujiyama A."/>
            <person name="Inagaki F."/>
            <person name="Takami H."/>
        </authorList>
    </citation>
    <scope>NUCLEOTIDE SEQUENCE</scope>
    <source>
        <strain evidence="3">Expedition CK06-06</strain>
    </source>
</reference>
<dbReference type="PANTHER" id="PTHR10859">
    <property type="entry name" value="GLYCOSYL TRANSFERASE"/>
    <property type="match status" value="1"/>
</dbReference>
<sequence length="247" mass="28536">MNRKNLREEIKKNLIIIPAYNEEKNINKVLNETQRIVPFYDIVIINDGSTDNTGKIVNKCGLELISHPFNLGYGAAIYTGFLYADSKNYNAVILMDADGQHSAKDIIRFIKKMEEEDLDLIIGSRYLEKPNYKTTIFKLIGHKFFSFITSLILKKKITDPISGFKMLNRKAYTYFIKSDFSQSEYFDSDILILLGLNNFKIGEIPIKVGIRNFGESMHVGIKPVSYIYKILLSIIITFLTYKFKRKQ</sequence>
<evidence type="ECO:0000313" key="3">
    <source>
        <dbReference type="EMBL" id="GAG73673.1"/>
    </source>
</evidence>
<dbReference type="InterPro" id="IPR001173">
    <property type="entry name" value="Glyco_trans_2-like"/>
</dbReference>
<comment type="caution">
    <text evidence="3">The sequence shown here is derived from an EMBL/GenBank/DDBJ whole genome shotgun (WGS) entry which is preliminary data.</text>
</comment>
<dbReference type="InterPro" id="IPR029044">
    <property type="entry name" value="Nucleotide-diphossugar_trans"/>
</dbReference>
<keyword evidence="1" id="KW-0472">Membrane</keyword>
<dbReference type="PANTHER" id="PTHR10859:SF114">
    <property type="entry name" value="DOLICHOL-PHOSPHATE MANNOSYLTRANSFERASE"/>
    <property type="match status" value="1"/>
</dbReference>
<proteinExistence type="predicted"/>
<dbReference type="CDD" id="cd04179">
    <property type="entry name" value="DPM_DPG-synthase_like"/>
    <property type="match status" value="1"/>
</dbReference>
<dbReference type="EMBL" id="BART01000587">
    <property type="protein sequence ID" value="GAG73673.1"/>
    <property type="molecule type" value="Genomic_DNA"/>
</dbReference>
<feature type="domain" description="Glycosyltransferase 2-like" evidence="2">
    <location>
        <begin position="15"/>
        <end position="172"/>
    </location>
</feature>
<dbReference type="Pfam" id="PF00535">
    <property type="entry name" value="Glycos_transf_2"/>
    <property type="match status" value="1"/>
</dbReference>
<keyword evidence="1" id="KW-1133">Transmembrane helix</keyword>
<keyword evidence="1" id="KW-0812">Transmembrane</keyword>
<name>X1AMS4_9ZZZZ</name>
<dbReference type="GO" id="GO:0006487">
    <property type="term" value="P:protein N-linked glycosylation"/>
    <property type="evidence" value="ECO:0007669"/>
    <property type="project" value="TreeGrafter"/>
</dbReference>
<organism evidence="3">
    <name type="scientific">marine sediment metagenome</name>
    <dbReference type="NCBI Taxonomy" id="412755"/>
    <lineage>
        <taxon>unclassified sequences</taxon>
        <taxon>metagenomes</taxon>
        <taxon>ecological metagenomes</taxon>
    </lineage>
</organism>
<dbReference type="AlphaFoldDB" id="X1AMS4"/>
<accession>X1AMS4</accession>
<gene>
    <name evidence="3" type="ORF">S01H4_02621</name>
</gene>
<evidence type="ECO:0000259" key="2">
    <source>
        <dbReference type="Pfam" id="PF00535"/>
    </source>
</evidence>
<protein>
    <recommendedName>
        <fullName evidence="2">Glycosyltransferase 2-like domain-containing protein</fullName>
    </recommendedName>
</protein>
<evidence type="ECO:0000256" key="1">
    <source>
        <dbReference type="SAM" id="Phobius"/>
    </source>
</evidence>
<dbReference type="SUPFAM" id="SSF53448">
    <property type="entry name" value="Nucleotide-diphospho-sugar transferases"/>
    <property type="match status" value="1"/>
</dbReference>